<name>A0A418XZ68_9GAMM</name>
<sequence length="596" mass="60933">MNRPGTTKFQRGAISVVTPLLLLLIVTLSVLALDGARLYALRSDMQALVNVAAQAGASATQSCGGLTPSVATVRQRALTAARAQGFTGEDADLLVQVGVLEDADDDGVLAFDAVNFIEESNAVLVSLTRSEPISLLLPQSTFGSLDLTVNAAARKEVVATISAAGGLASVGGDGTLLGGLLGAVLGQPGFALDPTSLSSLENATVRLGDLLTDLGVNQVVDLLPLDADQLASALGDVAGLAGPVADLLDDIAAAPGIETIQIGDVIDVVENASVPDDSEFPIYDLVISLVLNIAEQQQAGSDGVIALPVNISSLSIPLVANIEAVDLSLHVGEPPTVKIGPARQDKDGNWRTRFYAPDITLQLTAEAELLPISLGPLLEFSLAELDVPLAVNAGGGGGALVAADCASGSGNSVEFTVEVEREVARIVTGSLDSDGSLIAAPLDANVGRLRLLGLPALNGILHLNAEVDGTVPGVTETVTMDPRYNLYCDPVDGCDEIGYSDEGDGVSGLDLDIVINEASLLETSLGSLNLNLLLNPIVDLVEGLLETVVESLGEALINPLLRTLGVGLGSISVNVSAASQDSVQLIENIAVVGAEE</sequence>
<accession>A0A418XZ68</accession>
<dbReference type="EMBL" id="QYYA01000002">
    <property type="protein sequence ID" value="RJG18319.1"/>
    <property type="molecule type" value="Genomic_DNA"/>
</dbReference>
<protein>
    <submittedName>
        <fullName evidence="1">Uncharacterized protein</fullName>
    </submittedName>
</protein>
<proteinExistence type="predicted"/>
<organism evidence="1 2">
    <name type="scientific">Alcanivorax profundi</name>
    <dbReference type="NCBI Taxonomy" id="2338368"/>
    <lineage>
        <taxon>Bacteria</taxon>
        <taxon>Pseudomonadati</taxon>
        <taxon>Pseudomonadota</taxon>
        <taxon>Gammaproteobacteria</taxon>
        <taxon>Oceanospirillales</taxon>
        <taxon>Alcanivoracaceae</taxon>
        <taxon>Alcanivorax</taxon>
    </lineage>
</organism>
<dbReference type="AlphaFoldDB" id="A0A418XZ68"/>
<keyword evidence="2" id="KW-1185">Reference proteome</keyword>
<reference evidence="1 2" key="1">
    <citation type="submission" date="2018-09" db="EMBL/GenBank/DDBJ databases">
        <title>Alcanivorax profundi sp. nov., isolated from 1000 m-depth seawater of the Mariana Trench.</title>
        <authorList>
            <person name="Liu J."/>
        </authorList>
    </citation>
    <scope>NUCLEOTIDE SEQUENCE [LARGE SCALE GENOMIC DNA]</scope>
    <source>
        <strain evidence="1 2">MTEO17</strain>
    </source>
</reference>
<comment type="caution">
    <text evidence="1">The sequence shown here is derived from an EMBL/GenBank/DDBJ whole genome shotgun (WGS) entry which is preliminary data.</text>
</comment>
<dbReference type="Proteomes" id="UP000283734">
    <property type="component" value="Unassembled WGS sequence"/>
</dbReference>
<dbReference type="OrthoDB" id="6076742at2"/>
<gene>
    <name evidence="1" type="ORF">D4A39_07555</name>
</gene>
<dbReference type="RefSeq" id="WP_102790485.1">
    <property type="nucleotide sequence ID" value="NZ_QYYA01000002.1"/>
</dbReference>
<evidence type="ECO:0000313" key="1">
    <source>
        <dbReference type="EMBL" id="RJG18319.1"/>
    </source>
</evidence>
<evidence type="ECO:0000313" key="2">
    <source>
        <dbReference type="Proteomes" id="UP000283734"/>
    </source>
</evidence>